<name>A0A8B6FR48_MYTGA</name>
<evidence type="ECO:0000313" key="2">
    <source>
        <dbReference type="Proteomes" id="UP000596742"/>
    </source>
</evidence>
<keyword evidence="2" id="KW-1185">Reference proteome</keyword>
<proteinExistence type="predicted"/>
<reference evidence="1" key="1">
    <citation type="submission" date="2018-11" db="EMBL/GenBank/DDBJ databases">
        <authorList>
            <person name="Alioto T."/>
            <person name="Alioto T."/>
        </authorList>
    </citation>
    <scope>NUCLEOTIDE SEQUENCE</scope>
</reference>
<accession>A0A8B6FR48</accession>
<organism evidence="1 2">
    <name type="scientific">Mytilus galloprovincialis</name>
    <name type="common">Mediterranean mussel</name>
    <dbReference type="NCBI Taxonomy" id="29158"/>
    <lineage>
        <taxon>Eukaryota</taxon>
        <taxon>Metazoa</taxon>
        <taxon>Spiralia</taxon>
        <taxon>Lophotrochozoa</taxon>
        <taxon>Mollusca</taxon>
        <taxon>Bivalvia</taxon>
        <taxon>Autobranchia</taxon>
        <taxon>Pteriomorphia</taxon>
        <taxon>Mytilida</taxon>
        <taxon>Mytiloidea</taxon>
        <taxon>Mytilidae</taxon>
        <taxon>Mytilinae</taxon>
        <taxon>Mytilus</taxon>
    </lineage>
</organism>
<dbReference type="AlphaFoldDB" id="A0A8B6FR48"/>
<comment type="caution">
    <text evidence="1">The sequence shown here is derived from an EMBL/GenBank/DDBJ whole genome shotgun (WGS) entry which is preliminary data.</text>
</comment>
<sequence>MSSQQSSDLQCQTQDKENAKQVKEQLFKLMAQEEISDNFNGNQFEKATEKTEFFPNEISKESKPPVVYLQKYRKRKKRIPLVNPSLNQEKI</sequence>
<protein>
    <submittedName>
        <fullName evidence="1">Uncharacterized protein</fullName>
    </submittedName>
</protein>
<gene>
    <name evidence="1" type="ORF">MGAL_10B060689</name>
</gene>
<dbReference type="Proteomes" id="UP000596742">
    <property type="component" value="Unassembled WGS sequence"/>
</dbReference>
<evidence type="ECO:0000313" key="1">
    <source>
        <dbReference type="EMBL" id="VDI53287.1"/>
    </source>
</evidence>
<dbReference type="EMBL" id="UYJE01007291">
    <property type="protein sequence ID" value="VDI53287.1"/>
    <property type="molecule type" value="Genomic_DNA"/>
</dbReference>